<organism evidence="2 3">
    <name type="scientific">Candidatus Avelusimicrobium gallicola</name>
    <dbReference type="NCBI Taxonomy" id="2562704"/>
    <lineage>
        <taxon>Bacteria</taxon>
        <taxon>Pseudomonadati</taxon>
        <taxon>Elusimicrobiota</taxon>
        <taxon>Elusimicrobia</taxon>
        <taxon>Elusimicrobiales</taxon>
        <taxon>Elusimicrobiaceae</taxon>
        <taxon>Candidatus Avelusimicrobium</taxon>
    </lineage>
</organism>
<proteinExistence type="predicted"/>
<sequence length="227" mass="26713">MRKVSFLFVAFILMFTAGFAGDKTTREATYKQLVAQRQELLAWETEHPMAPKLMAMYKTKEAREIRQQLYQNFPDLRRQEISQFRKELRQELQKSQTVPFVTFNTLPLENLKKLTANKKLLLEFLKAYPDNAVNLTDEYLLRLFQEDEALEEMMTSYLLYLKIYHANPAAARLSSEQQKMLQTTYQMGNMPRMYNLLFSYASAGLSKARRELARQYVRNSLVSAFTK</sequence>
<dbReference type="AlphaFoldDB" id="A0A1Y4DAS0"/>
<name>A0A1Y4DAS0_9BACT</name>
<feature type="signal peptide" evidence="1">
    <location>
        <begin position="1"/>
        <end position="20"/>
    </location>
</feature>
<reference evidence="3" key="1">
    <citation type="submission" date="2017-04" db="EMBL/GenBank/DDBJ databases">
        <title>Function of individual gut microbiota members based on whole genome sequencing of pure cultures obtained from chicken caecum.</title>
        <authorList>
            <person name="Medvecky M."/>
            <person name="Cejkova D."/>
            <person name="Polansky O."/>
            <person name="Karasova D."/>
            <person name="Kubasova T."/>
            <person name="Cizek A."/>
            <person name="Rychlik I."/>
        </authorList>
    </citation>
    <scope>NUCLEOTIDE SEQUENCE [LARGE SCALE GENOMIC DNA]</scope>
    <source>
        <strain evidence="3">An273</strain>
    </source>
</reference>
<evidence type="ECO:0000313" key="3">
    <source>
        <dbReference type="Proteomes" id="UP000196368"/>
    </source>
</evidence>
<evidence type="ECO:0000256" key="1">
    <source>
        <dbReference type="SAM" id="SignalP"/>
    </source>
</evidence>
<keyword evidence="1" id="KW-0732">Signal</keyword>
<evidence type="ECO:0000313" key="2">
    <source>
        <dbReference type="EMBL" id="OUO56303.1"/>
    </source>
</evidence>
<dbReference type="RefSeq" id="WP_087289247.1">
    <property type="nucleotide sequence ID" value="NZ_NFJD01000004.1"/>
</dbReference>
<dbReference type="EMBL" id="NFJD01000004">
    <property type="protein sequence ID" value="OUO56303.1"/>
    <property type="molecule type" value="Genomic_DNA"/>
</dbReference>
<keyword evidence="3" id="KW-1185">Reference proteome</keyword>
<dbReference type="Proteomes" id="UP000196368">
    <property type="component" value="Unassembled WGS sequence"/>
</dbReference>
<comment type="caution">
    <text evidence="2">The sequence shown here is derived from an EMBL/GenBank/DDBJ whole genome shotgun (WGS) entry which is preliminary data.</text>
</comment>
<feature type="chain" id="PRO_5013391285" evidence="1">
    <location>
        <begin position="21"/>
        <end position="227"/>
    </location>
</feature>
<protein>
    <submittedName>
        <fullName evidence="2">Uncharacterized protein</fullName>
    </submittedName>
</protein>
<gene>
    <name evidence="2" type="ORF">B5F75_06725</name>
</gene>
<accession>A0A1Y4DAS0</accession>